<protein>
    <submittedName>
        <fullName evidence="3">Ferrous iron transport protein A</fullName>
    </submittedName>
</protein>
<proteinExistence type="predicted"/>
<organism evidence="3 4">
    <name type="scientific">Thermonema lapsum</name>
    <dbReference type="NCBI Taxonomy" id="28195"/>
    <lineage>
        <taxon>Bacteria</taxon>
        <taxon>Pseudomonadati</taxon>
        <taxon>Bacteroidota</taxon>
        <taxon>Cytophagia</taxon>
        <taxon>Cytophagales</taxon>
        <taxon>Thermonemataceae</taxon>
        <taxon>Thermonema</taxon>
    </lineage>
</organism>
<accession>A0A846MQB8</accession>
<dbReference type="PANTHER" id="PTHR42954:SF2">
    <property type="entry name" value="FE(2+) TRANSPORT PROTEIN A"/>
    <property type="match status" value="1"/>
</dbReference>
<dbReference type="Proteomes" id="UP000537126">
    <property type="component" value="Unassembled WGS sequence"/>
</dbReference>
<dbReference type="InterPro" id="IPR008988">
    <property type="entry name" value="Transcriptional_repressor_C"/>
</dbReference>
<evidence type="ECO:0000259" key="2">
    <source>
        <dbReference type="SMART" id="SM00899"/>
    </source>
</evidence>
<evidence type="ECO:0000256" key="1">
    <source>
        <dbReference type="ARBA" id="ARBA00023004"/>
    </source>
</evidence>
<dbReference type="AlphaFoldDB" id="A0A846MQB8"/>
<sequence length="76" mass="8624">MNRRSVADLRKGERARIVALLDEQLSLKLFELGFLPNTWVELVFVAPLGDPIGVRIDETYQLSLRKEEAKTILIAS</sequence>
<reference evidence="3 4" key="1">
    <citation type="submission" date="2020-03" db="EMBL/GenBank/DDBJ databases">
        <title>Genomic Encyclopedia of Type Strains, Phase IV (KMG-IV): sequencing the most valuable type-strain genomes for metagenomic binning, comparative biology and taxonomic classification.</title>
        <authorList>
            <person name="Goeker M."/>
        </authorList>
    </citation>
    <scope>NUCLEOTIDE SEQUENCE [LARGE SCALE GENOMIC DNA]</scope>
    <source>
        <strain evidence="3 4">DSM 5718</strain>
    </source>
</reference>
<dbReference type="RefSeq" id="WP_166919044.1">
    <property type="nucleotide sequence ID" value="NZ_JAASRN010000002.1"/>
</dbReference>
<evidence type="ECO:0000313" key="3">
    <source>
        <dbReference type="EMBL" id="NIK73774.1"/>
    </source>
</evidence>
<dbReference type="PANTHER" id="PTHR42954">
    <property type="entry name" value="FE(2+) TRANSPORT PROTEIN A"/>
    <property type="match status" value="1"/>
</dbReference>
<evidence type="ECO:0000313" key="4">
    <source>
        <dbReference type="Proteomes" id="UP000537126"/>
    </source>
</evidence>
<dbReference type="EMBL" id="JAASRN010000002">
    <property type="protein sequence ID" value="NIK73774.1"/>
    <property type="molecule type" value="Genomic_DNA"/>
</dbReference>
<comment type="caution">
    <text evidence="3">The sequence shown here is derived from an EMBL/GenBank/DDBJ whole genome shotgun (WGS) entry which is preliminary data.</text>
</comment>
<dbReference type="SMART" id="SM00899">
    <property type="entry name" value="FeoA"/>
    <property type="match status" value="1"/>
</dbReference>
<dbReference type="InterPro" id="IPR038157">
    <property type="entry name" value="FeoA_core_dom"/>
</dbReference>
<dbReference type="InterPro" id="IPR007167">
    <property type="entry name" value="Fe-transptr_FeoA-like"/>
</dbReference>
<gene>
    <name evidence="3" type="ORF">FHS56_001287</name>
</gene>
<dbReference type="GO" id="GO:0046914">
    <property type="term" value="F:transition metal ion binding"/>
    <property type="evidence" value="ECO:0007669"/>
    <property type="project" value="InterPro"/>
</dbReference>
<dbReference type="SUPFAM" id="SSF50037">
    <property type="entry name" value="C-terminal domain of transcriptional repressors"/>
    <property type="match status" value="1"/>
</dbReference>
<dbReference type="InterPro" id="IPR052713">
    <property type="entry name" value="FeoA"/>
</dbReference>
<dbReference type="Gene3D" id="2.30.30.90">
    <property type="match status" value="1"/>
</dbReference>
<keyword evidence="4" id="KW-1185">Reference proteome</keyword>
<feature type="domain" description="Ferrous iron transporter FeoA-like" evidence="2">
    <location>
        <begin position="4"/>
        <end position="76"/>
    </location>
</feature>
<keyword evidence="1" id="KW-0408">Iron</keyword>
<name>A0A846MQB8_9BACT</name>
<dbReference type="Pfam" id="PF04023">
    <property type="entry name" value="FeoA"/>
    <property type="match status" value="1"/>
</dbReference>